<gene>
    <name evidence="2" type="ORF">C2845_PM04G02170</name>
</gene>
<dbReference type="Proteomes" id="UP000275267">
    <property type="component" value="Unassembled WGS sequence"/>
</dbReference>
<dbReference type="Pfam" id="PF04578">
    <property type="entry name" value="DUF594"/>
    <property type="match status" value="1"/>
</dbReference>
<dbReference type="InterPro" id="IPR007658">
    <property type="entry name" value="DUF594"/>
</dbReference>
<dbReference type="STRING" id="4540.A0A3L6QMG1"/>
<comment type="caution">
    <text evidence="2">The sequence shown here is derived from an EMBL/GenBank/DDBJ whole genome shotgun (WGS) entry which is preliminary data.</text>
</comment>
<keyword evidence="3" id="KW-1185">Reference proteome</keyword>
<proteinExistence type="predicted"/>
<reference evidence="3" key="1">
    <citation type="journal article" date="2019" name="Nat. Commun.">
        <title>The genome of broomcorn millet.</title>
        <authorList>
            <person name="Zou C."/>
            <person name="Miki D."/>
            <person name="Li D."/>
            <person name="Tang Q."/>
            <person name="Xiao L."/>
            <person name="Rajput S."/>
            <person name="Deng P."/>
            <person name="Jia W."/>
            <person name="Huang R."/>
            <person name="Zhang M."/>
            <person name="Sun Y."/>
            <person name="Hu J."/>
            <person name="Fu X."/>
            <person name="Schnable P.S."/>
            <person name="Li F."/>
            <person name="Zhang H."/>
            <person name="Feng B."/>
            <person name="Zhu X."/>
            <person name="Liu R."/>
            <person name="Schnable J.C."/>
            <person name="Zhu J.-K."/>
            <person name="Zhang H."/>
        </authorList>
    </citation>
    <scope>NUCLEOTIDE SEQUENCE [LARGE SCALE GENOMIC DNA]</scope>
</reference>
<accession>A0A3L6QMG1</accession>
<feature type="region of interest" description="Disordered" evidence="1">
    <location>
        <begin position="328"/>
        <end position="355"/>
    </location>
</feature>
<organism evidence="2 3">
    <name type="scientific">Panicum miliaceum</name>
    <name type="common">Proso millet</name>
    <name type="synonym">Broomcorn millet</name>
    <dbReference type="NCBI Taxonomy" id="4540"/>
    <lineage>
        <taxon>Eukaryota</taxon>
        <taxon>Viridiplantae</taxon>
        <taxon>Streptophyta</taxon>
        <taxon>Embryophyta</taxon>
        <taxon>Tracheophyta</taxon>
        <taxon>Spermatophyta</taxon>
        <taxon>Magnoliopsida</taxon>
        <taxon>Liliopsida</taxon>
        <taxon>Poales</taxon>
        <taxon>Poaceae</taxon>
        <taxon>PACMAD clade</taxon>
        <taxon>Panicoideae</taxon>
        <taxon>Panicodae</taxon>
        <taxon>Paniceae</taxon>
        <taxon>Panicinae</taxon>
        <taxon>Panicum</taxon>
        <taxon>Panicum sect. Panicum</taxon>
    </lineage>
</organism>
<dbReference type="PANTHER" id="PTHR31325">
    <property type="entry name" value="OS01G0798800 PROTEIN-RELATED"/>
    <property type="match status" value="1"/>
</dbReference>
<feature type="region of interest" description="Disordered" evidence="1">
    <location>
        <begin position="123"/>
        <end position="145"/>
    </location>
</feature>
<dbReference type="AlphaFoldDB" id="A0A3L6QMG1"/>
<protein>
    <recommendedName>
        <fullName evidence="4">DUF4220 domain-containing protein</fullName>
    </recommendedName>
</protein>
<evidence type="ECO:0000256" key="1">
    <source>
        <dbReference type="SAM" id="MobiDB-lite"/>
    </source>
</evidence>
<evidence type="ECO:0000313" key="3">
    <source>
        <dbReference type="Proteomes" id="UP000275267"/>
    </source>
</evidence>
<evidence type="ECO:0008006" key="4">
    <source>
        <dbReference type="Google" id="ProtNLM"/>
    </source>
</evidence>
<feature type="compositionally biased region" description="Basic residues" evidence="1">
    <location>
        <begin position="343"/>
        <end position="355"/>
    </location>
</feature>
<feature type="compositionally biased region" description="Basic and acidic residues" evidence="1">
    <location>
        <begin position="123"/>
        <end position="140"/>
    </location>
</feature>
<evidence type="ECO:0000313" key="2">
    <source>
        <dbReference type="EMBL" id="RLM85057.1"/>
    </source>
</evidence>
<name>A0A3L6QMG1_PANMI</name>
<dbReference type="EMBL" id="PQIB02000011">
    <property type="protein sequence ID" value="RLM85057.1"/>
    <property type="molecule type" value="Genomic_DNA"/>
</dbReference>
<sequence length="558" mass="61925">MAGANSTTICYDASLQQCSSSISCSHESMAAFRKTMGGALWRVNTLVLVDAILAGVIVEIGAYAQRYRHHLAAADHILRRVHHQHQQQRLHQQLRVCNPGSLMPWRLPLFHGRVMGVPCADHNDQHQRDSGCRRQRRPEQRAPGPAACSRITATHLSRYCAYLMAWSPDLLPDDDEWSRSLYETVKKDAKRALAGRAAQGSLAPMAEFEQVAQLLLIVDSKYEVLKNGVRLGKQLVVVKGEERAWVVLAEFWSEMIPYIAPSDNIRGHLKAIARGGELITLLWAMLTHAGILSRRGDAGGGAAAGEAAAAPLPVAVRLRRQAATACVPRARRHQAAPGPAPCRSRRPSRRAARRLGCRSRARRRFPAAQIAVSAARLSKPRLPRLKRTRMDIPDRSIVNSGALKYRRHILRLPDQERKVKVLAAVKICLFDVLRNSHSNKCQLSNGIASLRRSQVGESFLWACNSMGTSDIILTWRIATSILELLPDEDEWSKSLYNAVKEDATRVLAVRAATGLLTPEIEYQDLVQLLSEDSKHEVLKNGVRLGKQLVELVEGEEAA</sequence>